<dbReference type="InterPro" id="IPR001810">
    <property type="entry name" value="F-box_dom"/>
</dbReference>
<dbReference type="Proteomes" id="UP000313359">
    <property type="component" value="Unassembled WGS sequence"/>
</dbReference>
<proteinExistence type="predicted"/>
<reference evidence="2" key="1">
    <citation type="journal article" date="2018" name="Genome Biol. Evol.">
        <title>Genomics and development of Lentinus tigrinus, a white-rot wood-decaying mushroom with dimorphic fruiting bodies.</title>
        <authorList>
            <person name="Wu B."/>
            <person name="Xu Z."/>
            <person name="Knudson A."/>
            <person name="Carlson A."/>
            <person name="Chen N."/>
            <person name="Kovaka S."/>
            <person name="LaButti K."/>
            <person name="Lipzen A."/>
            <person name="Pennachio C."/>
            <person name="Riley R."/>
            <person name="Schakwitz W."/>
            <person name="Umezawa K."/>
            <person name="Ohm R.A."/>
            <person name="Grigoriev I.V."/>
            <person name="Nagy L.G."/>
            <person name="Gibbons J."/>
            <person name="Hibbett D."/>
        </authorList>
    </citation>
    <scope>NUCLEOTIDE SEQUENCE [LARGE SCALE GENOMIC DNA]</scope>
    <source>
        <strain evidence="2">ALCF2SS1-6</strain>
    </source>
</reference>
<dbReference type="Pfam" id="PF00646">
    <property type="entry name" value="F-box"/>
    <property type="match status" value="1"/>
</dbReference>
<dbReference type="AlphaFoldDB" id="A0A5C2RVR4"/>
<dbReference type="OrthoDB" id="2748248at2759"/>
<gene>
    <name evidence="2" type="ORF">L227DRAFT_603524</name>
</gene>
<dbReference type="EMBL" id="ML122295">
    <property type="protein sequence ID" value="RPD55464.1"/>
    <property type="molecule type" value="Genomic_DNA"/>
</dbReference>
<organism evidence="2 3">
    <name type="scientific">Lentinus tigrinus ALCF2SS1-6</name>
    <dbReference type="NCBI Taxonomy" id="1328759"/>
    <lineage>
        <taxon>Eukaryota</taxon>
        <taxon>Fungi</taxon>
        <taxon>Dikarya</taxon>
        <taxon>Basidiomycota</taxon>
        <taxon>Agaricomycotina</taxon>
        <taxon>Agaricomycetes</taxon>
        <taxon>Polyporales</taxon>
        <taxon>Polyporaceae</taxon>
        <taxon>Lentinus</taxon>
    </lineage>
</organism>
<evidence type="ECO:0000313" key="3">
    <source>
        <dbReference type="Proteomes" id="UP000313359"/>
    </source>
</evidence>
<protein>
    <recommendedName>
        <fullName evidence="1">F-box domain-containing protein</fullName>
    </recommendedName>
</protein>
<evidence type="ECO:0000313" key="2">
    <source>
        <dbReference type="EMBL" id="RPD55464.1"/>
    </source>
</evidence>
<sequence length="574" mass="64430">MATFATLEEIKSSGSFLLSEHDLEDFVGLAVNDLRKASLAKVQEYTARIKTIQDHISELRSIHNGALPLHLALPPELVAEIFRHLPFEYRSDIRLLHVCRLWRILLQKTPEFWASFLSHSVERSRRPRYGWKEGEPLFMTALIRSSPLGVQITGGERHLEILHTAPNHVIRLSSLTLTIGTSHLETLFSILRIKNLRLETLVLNLTCKAHNGLMRTEILDKIRPWVPTGDHFPRLHTLEVNGVLFPTLASPTIKHLRLFGCSRNLCTSPATCSRTNVSSLGALVSGLRRCPALLTCRFITCLPSRITASQQVVVHLPQLQEIFVSSDPSSTRAILETVTFPRTTLLKTGLCITAQDPLLPATPIPTVASLQALSLKAWNSESLTQSQICREGTYEGFSDGQLRLRMGPRRLRWATAVAGAGRSEVVRTLVIVFASLERLTTLELNFGFRIPIVQADWQLVLDSFTRITSLTVRVDSCRNLLRALRRGRNRTLETLSISCLKGRAVHEPLVRTVENGASKHLCLRRLEFRQMLFKNQSYRENASNVPMSASQLARLKAVVAEVVTFPEVRDVVPT</sequence>
<accession>A0A5C2RVR4</accession>
<evidence type="ECO:0000259" key="1">
    <source>
        <dbReference type="Pfam" id="PF00646"/>
    </source>
</evidence>
<dbReference type="InterPro" id="IPR036047">
    <property type="entry name" value="F-box-like_dom_sf"/>
</dbReference>
<dbReference type="SUPFAM" id="SSF81383">
    <property type="entry name" value="F-box domain"/>
    <property type="match status" value="1"/>
</dbReference>
<dbReference type="Gene3D" id="1.20.1280.50">
    <property type="match status" value="1"/>
</dbReference>
<name>A0A5C2RVR4_9APHY</name>
<feature type="domain" description="F-box" evidence="1">
    <location>
        <begin position="72"/>
        <end position="108"/>
    </location>
</feature>
<keyword evidence="3" id="KW-1185">Reference proteome</keyword>